<comment type="similarity">
    <text evidence="2 5">Belongs to the flagella basal body rod proteins family.</text>
</comment>
<evidence type="ECO:0000259" key="7">
    <source>
        <dbReference type="Pfam" id="PF06429"/>
    </source>
</evidence>
<evidence type="ECO:0000256" key="1">
    <source>
        <dbReference type="ARBA" id="ARBA00004117"/>
    </source>
</evidence>
<evidence type="ECO:0000313" key="10">
    <source>
        <dbReference type="EMBL" id="TWA62506.1"/>
    </source>
</evidence>
<dbReference type="GO" id="GO:0071978">
    <property type="term" value="P:bacterial-type flagellum-dependent swarming motility"/>
    <property type="evidence" value="ECO:0007669"/>
    <property type="project" value="TreeGrafter"/>
</dbReference>
<accession>A0A560AQ52</accession>
<evidence type="ECO:0000313" key="11">
    <source>
        <dbReference type="Proteomes" id="UP000316083"/>
    </source>
</evidence>
<evidence type="ECO:0000256" key="5">
    <source>
        <dbReference type="RuleBase" id="RU362116"/>
    </source>
</evidence>
<evidence type="ECO:0000256" key="3">
    <source>
        <dbReference type="ARBA" id="ARBA00019015"/>
    </source>
</evidence>
<evidence type="ECO:0000259" key="9">
    <source>
        <dbReference type="Pfam" id="PF22692"/>
    </source>
</evidence>
<dbReference type="InterPro" id="IPR037925">
    <property type="entry name" value="FlgE/F/G-like"/>
</dbReference>
<feature type="domain" description="Flagellar basal-body/hook protein C-terminal" evidence="7">
    <location>
        <begin position="379"/>
        <end position="421"/>
    </location>
</feature>
<dbReference type="InterPro" id="IPR010930">
    <property type="entry name" value="Flg_bb/hook_C_dom"/>
</dbReference>
<feature type="domain" description="Flagellar hook protein FlgE D2" evidence="8">
    <location>
        <begin position="178"/>
        <end position="294"/>
    </location>
</feature>
<feature type="domain" description="Flagellar hook protein FlgE/F/G-like D1" evidence="9">
    <location>
        <begin position="85"/>
        <end position="133"/>
    </location>
</feature>
<name>A0A560AQ52_AZOBR</name>
<sequence>MSLFSAMRSGVSGMSAQSSRMAAISDNISNSSTIGYKRAAVDFSTLMTSSGSTSNYAAGGVRSNVHYQVLKDGTIQGTQSATDMAIEGRGFFVVGDNAGNTGTSPSYALTRAGSFLPDDQGFLRNSAGQYLQAWKLGPDGSLPAVNRSSFDGLSAVSIAGLAYGGSKTTQMSFAGNLPAQAASGTSFSTSTSLYDGIGTPRDVTVTWTKVTDPGSTPTDQRWTVSVNAPPGYTVTYNPDPGTDPVYVDFAATGTGSAGLPIGALPQITLTSPASPTADTISLNLGNMTQLNGDYVPQFMGDGARAGRVSTVDVDKAGTLWAVYDNGARQPLYQVPVADVVNPGGLVPQDGNTYTLGIDSGTMTLSNGNSGTAGSVAGYALEQSNVDIAEELVSLIETQRAYSSNATLVRTADEMVDETTRLKR</sequence>
<dbReference type="Pfam" id="PF22692">
    <property type="entry name" value="LlgE_F_G_D1"/>
    <property type="match status" value="1"/>
</dbReference>
<dbReference type="Pfam" id="PF07559">
    <property type="entry name" value="FlgE_D2"/>
    <property type="match status" value="1"/>
</dbReference>
<dbReference type="GO" id="GO:0009425">
    <property type="term" value="C:bacterial-type flagellum basal body"/>
    <property type="evidence" value="ECO:0007669"/>
    <property type="project" value="UniProtKB-SubCell"/>
</dbReference>
<dbReference type="Pfam" id="PF06429">
    <property type="entry name" value="Flg_bbr_C"/>
    <property type="match status" value="1"/>
</dbReference>
<dbReference type="InterPro" id="IPR019776">
    <property type="entry name" value="Flagellar_basal_body_rod_CS"/>
</dbReference>
<dbReference type="InterPro" id="IPR020013">
    <property type="entry name" value="Flagellar_FlgE/F/G"/>
</dbReference>
<evidence type="ECO:0000259" key="6">
    <source>
        <dbReference type="Pfam" id="PF00460"/>
    </source>
</evidence>
<evidence type="ECO:0000259" key="8">
    <source>
        <dbReference type="Pfam" id="PF07559"/>
    </source>
</evidence>
<dbReference type="EMBL" id="VITF01000014">
    <property type="protein sequence ID" value="TWA62506.1"/>
    <property type="molecule type" value="Genomic_DNA"/>
</dbReference>
<keyword evidence="4 5" id="KW-0975">Bacterial flagellum</keyword>
<dbReference type="GO" id="GO:0009424">
    <property type="term" value="C:bacterial-type flagellum hook"/>
    <property type="evidence" value="ECO:0007669"/>
    <property type="project" value="TreeGrafter"/>
</dbReference>
<dbReference type="AlphaFoldDB" id="A0A560AQ52"/>
<comment type="caution">
    <text evidence="10">The sequence shown here is derived from an EMBL/GenBank/DDBJ whole genome shotgun (WGS) entry which is preliminary data.</text>
</comment>
<reference evidence="10 11" key="1">
    <citation type="submission" date="2019-06" db="EMBL/GenBank/DDBJ databases">
        <title>Genomic Encyclopedia of Type Strains, Phase IV (KMG-V): Genome sequencing to study the core and pangenomes of soil and plant-associated prokaryotes.</title>
        <authorList>
            <person name="Whitman W."/>
        </authorList>
    </citation>
    <scope>NUCLEOTIDE SEQUENCE [LARGE SCALE GENOMIC DNA]</scope>
    <source>
        <strain evidence="10 11">BR 11796</strain>
    </source>
</reference>
<organism evidence="10 11">
    <name type="scientific">Azospirillum brasilense</name>
    <dbReference type="NCBI Taxonomy" id="192"/>
    <lineage>
        <taxon>Bacteria</taxon>
        <taxon>Pseudomonadati</taxon>
        <taxon>Pseudomonadota</taxon>
        <taxon>Alphaproteobacteria</taxon>
        <taxon>Rhodospirillales</taxon>
        <taxon>Azospirillaceae</taxon>
        <taxon>Azospirillum</taxon>
    </lineage>
</organism>
<dbReference type="InterPro" id="IPR037058">
    <property type="entry name" value="Falgellar_hook_FlgE_sf"/>
</dbReference>
<dbReference type="GO" id="GO:0005829">
    <property type="term" value="C:cytosol"/>
    <property type="evidence" value="ECO:0007669"/>
    <property type="project" value="TreeGrafter"/>
</dbReference>
<dbReference type="PANTHER" id="PTHR30435:SF1">
    <property type="entry name" value="FLAGELLAR HOOK PROTEIN FLGE"/>
    <property type="match status" value="1"/>
</dbReference>
<dbReference type="PROSITE" id="PS00588">
    <property type="entry name" value="FLAGELLA_BB_ROD"/>
    <property type="match status" value="1"/>
</dbReference>
<keyword evidence="10" id="KW-0969">Cilium</keyword>
<evidence type="ECO:0000256" key="2">
    <source>
        <dbReference type="ARBA" id="ARBA00009677"/>
    </source>
</evidence>
<dbReference type="PANTHER" id="PTHR30435">
    <property type="entry name" value="FLAGELLAR PROTEIN"/>
    <property type="match status" value="1"/>
</dbReference>
<comment type="subcellular location">
    <subcellularLocation>
        <location evidence="1 5">Bacterial flagellum basal body</location>
    </subcellularLocation>
</comment>
<proteinExistence type="inferred from homology"/>
<dbReference type="SUPFAM" id="SSF117143">
    <property type="entry name" value="Flagellar hook protein flgE"/>
    <property type="match status" value="1"/>
</dbReference>
<dbReference type="NCBIfam" id="TIGR03506">
    <property type="entry name" value="FlgEFG_subfam"/>
    <property type="match status" value="1"/>
</dbReference>
<keyword evidence="10" id="KW-0966">Cell projection</keyword>
<protein>
    <recommendedName>
        <fullName evidence="3 5">Flagellar hook protein FlgE</fullName>
    </recommendedName>
</protein>
<gene>
    <name evidence="10" type="ORF">FBZ82_11425</name>
</gene>
<dbReference type="InterPro" id="IPR001444">
    <property type="entry name" value="Flag_bb_rod_N"/>
</dbReference>
<dbReference type="InterPro" id="IPR011491">
    <property type="entry name" value="FlgE_D2"/>
</dbReference>
<comment type="function">
    <text evidence="5">A flexible structure which links the flagellar filament to the drive apparatus in the basal body.</text>
</comment>
<dbReference type="Proteomes" id="UP000316083">
    <property type="component" value="Unassembled WGS sequence"/>
</dbReference>
<dbReference type="Pfam" id="PF00460">
    <property type="entry name" value="Flg_bb_rod"/>
    <property type="match status" value="1"/>
</dbReference>
<dbReference type="InterPro" id="IPR053967">
    <property type="entry name" value="LlgE_F_G-like_D1"/>
</dbReference>
<feature type="domain" description="Flagellar basal body rod protein N-terminal" evidence="6">
    <location>
        <begin position="7"/>
        <end position="37"/>
    </location>
</feature>
<dbReference type="RefSeq" id="WP_145678957.1">
    <property type="nucleotide sequence ID" value="NZ_VITF01000014.1"/>
</dbReference>
<evidence type="ECO:0000256" key="4">
    <source>
        <dbReference type="ARBA" id="ARBA00023143"/>
    </source>
</evidence>
<dbReference type="Gene3D" id="2.60.98.20">
    <property type="entry name" value="Flagellar hook protein FlgE"/>
    <property type="match status" value="1"/>
</dbReference>
<keyword evidence="10" id="KW-0282">Flagellum</keyword>